<keyword evidence="2" id="KW-1185">Reference proteome</keyword>
<evidence type="ECO:0000313" key="2">
    <source>
        <dbReference type="Proteomes" id="UP000006853"/>
    </source>
</evidence>
<organism evidence="1 2">
    <name type="scientific">Komagataella phaffii (strain ATCC 76273 / CBS 7435 / CECT 11047 / NRRL Y-11430 / Wegner 21-1)</name>
    <name type="common">Yeast</name>
    <name type="synonym">Pichia pastoris</name>
    <dbReference type="NCBI Taxonomy" id="981350"/>
    <lineage>
        <taxon>Eukaryota</taxon>
        <taxon>Fungi</taxon>
        <taxon>Dikarya</taxon>
        <taxon>Ascomycota</taxon>
        <taxon>Saccharomycotina</taxon>
        <taxon>Pichiomycetes</taxon>
        <taxon>Pichiales</taxon>
        <taxon>Pichiaceae</taxon>
        <taxon>Komagataella</taxon>
    </lineage>
</organism>
<sequence length="92" mass="8923">MSESSSISLVGNTNVAASSVVESLTSLVSDLSTVAESEATAASVTSSLHETSAASNSTNAAAMVPVPVNFAKLKLIAVVSGLVGAGALLGCI</sequence>
<name>F2R0E8_KOMPC</name>
<reference evidence="1 2" key="3">
    <citation type="journal article" date="2016" name="FEMS Yeast Res.">
        <title>Curation of the genome annotation of Pichia pastoris (Komagataella phaffii) CBS7435 from gene level to protein function.</title>
        <authorList>
            <person name="Valli M."/>
            <person name="Tatto N.E."/>
            <person name="Peymann A."/>
            <person name="Gruber C."/>
            <person name="Landes N."/>
            <person name="Ekker H."/>
            <person name="Thallinger G.G."/>
            <person name="Mattanovich D."/>
            <person name="Gasser B."/>
            <person name="Graf A.B."/>
        </authorList>
    </citation>
    <scope>GENOME REANNOTATION</scope>
    <source>
        <strain evidence="1 2">ATCC 76273 / CBS 7435 / CECT 11047 / NRRL Y-11430 / Wegner 21-1</strain>
    </source>
</reference>
<accession>F2R0E8</accession>
<dbReference type="HOGENOM" id="CLU_2414052_0_0_1"/>
<dbReference type="EMBL" id="FR839631">
    <property type="protein sequence ID" value="CCA41126.1"/>
    <property type="molecule type" value="Genomic_DNA"/>
</dbReference>
<dbReference type="AlphaFoldDB" id="F2R0E8"/>
<evidence type="ECO:0000313" key="1">
    <source>
        <dbReference type="EMBL" id="CCA41126.1"/>
    </source>
</evidence>
<gene>
    <name evidence="1" type="ordered locus">PP7435_Chr4-0976</name>
</gene>
<protein>
    <submittedName>
        <fullName evidence="1">Uncharacterized protein</fullName>
    </submittedName>
</protein>
<reference evidence="1 2" key="1">
    <citation type="journal article" date="2011" name="J. Biotechnol.">
        <title>High-quality genome sequence of Pichia pastoris CBS7435.</title>
        <authorList>
            <person name="Kuberl A."/>
            <person name="Schneider J."/>
            <person name="Thallinger G.G."/>
            <person name="Anderl I."/>
            <person name="Wibberg D."/>
            <person name="Hajek T."/>
            <person name="Jaenicke S."/>
            <person name="Brinkrolf K."/>
            <person name="Goesmann A."/>
            <person name="Szczepanowski R."/>
            <person name="Puhler A."/>
            <person name="Schwab H."/>
            <person name="Glieder A."/>
            <person name="Pichler H."/>
        </authorList>
    </citation>
    <scope>NUCLEOTIDE SEQUENCE [LARGE SCALE GENOMIC DNA]</scope>
    <source>
        <strain evidence="2">ATCC 76273 / CBS 7435 / CECT 11047 / NRRL Y-11430 / Wegner 21-1</strain>
    </source>
</reference>
<reference key="2">
    <citation type="submission" date="2011-04" db="EMBL/GenBank/DDBJ databases">
        <title>High-quality genome sequence of Pichia pastoris CBS 7435.</title>
        <authorList>
            <person name="Kueberl A."/>
            <person name="Schneider J."/>
            <person name="Thallinger G.G."/>
            <person name="Anderl I."/>
            <person name="Wibberg D."/>
            <person name="Hajek T."/>
            <person name="Jaenicke S."/>
            <person name="Brinkrolf K."/>
            <person name="Goesmann A."/>
            <person name="Szczepanowski R."/>
            <person name="Puehler A."/>
            <person name="Schwab H."/>
            <person name="Glieder A."/>
            <person name="Pichler H."/>
        </authorList>
    </citation>
    <scope>NUCLEOTIDE SEQUENCE</scope>
    <source>
        <strain>CBS 7435</strain>
    </source>
</reference>
<dbReference type="Proteomes" id="UP000006853">
    <property type="component" value="Chromosome 4"/>
</dbReference>
<proteinExistence type="predicted"/>